<keyword evidence="7" id="KW-1185">Reference proteome</keyword>
<dbReference type="InterPro" id="IPR041478">
    <property type="entry name" value="TetR_C_27"/>
</dbReference>
<sequence>MSDIADRVADSSRQENVNRILDAADRLFRHYGYSKTNVADIARDLGMSPANIYRFFGSKSEIHQALMERMLTHRNDLAMEIARLPISAEERLRRYGHEEHQFTINVLTDQKKVHEMVVVALEHQWGVIEKHIDQLHIVLAKIISDGIAAGEFVEQDPEIAARCFGASMVALCHPQVAAQCMNKENRATADELIEFAIRALKK</sequence>
<dbReference type="PROSITE" id="PS50977">
    <property type="entry name" value="HTH_TETR_2"/>
    <property type="match status" value="1"/>
</dbReference>
<dbReference type="Pfam" id="PF17935">
    <property type="entry name" value="TetR_C_27"/>
    <property type="match status" value="1"/>
</dbReference>
<dbReference type="AlphaFoldDB" id="A0A7C9R8S8"/>
<organism evidence="6 7">
    <name type="scientific">Mesorhizobium zhangyense</name>
    <dbReference type="NCBI Taxonomy" id="1776730"/>
    <lineage>
        <taxon>Bacteria</taxon>
        <taxon>Pseudomonadati</taxon>
        <taxon>Pseudomonadota</taxon>
        <taxon>Alphaproteobacteria</taxon>
        <taxon>Hyphomicrobiales</taxon>
        <taxon>Phyllobacteriaceae</taxon>
        <taxon>Mesorhizobium</taxon>
    </lineage>
</organism>
<dbReference type="InterPro" id="IPR009057">
    <property type="entry name" value="Homeodomain-like_sf"/>
</dbReference>
<evidence type="ECO:0000256" key="2">
    <source>
        <dbReference type="ARBA" id="ARBA00023125"/>
    </source>
</evidence>
<keyword evidence="3" id="KW-0804">Transcription</keyword>
<dbReference type="PANTHER" id="PTHR30055:SF151">
    <property type="entry name" value="TRANSCRIPTIONAL REGULATORY PROTEIN"/>
    <property type="match status" value="1"/>
</dbReference>
<proteinExistence type="predicted"/>
<dbReference type="InterPro" id="IPR036271">
    <property type="entry name" value="Tet_transcr_reg_TetR-rel_C_sf"/>
</dbReference>
<dbReference type="InterPro" id="IPR050109">
    <property type="entry name" value="HTH-type_TetR-like_transc_reg"/>
</dbReference>
<comment type="caution">
    <text evidence="6">The sequence shown here is derived from an EMBL/GenBank/DDBJ whole genome shotgun (WGS) entry which is preliminary data.</text>
</comment>
<evidence type="ECO:0000313" key="6">
    <source>
        <dbReference type="EMBL" id="NGN42917.1"/>
    </source>
</evidence>
<dbReference type="EMBL" id="JAAKZG010000007">
    <property type="protein sequence ID" value="NGN42917.1"/>
    <property type="molecule type" value="Genomic_DNA"/>
</dbReference>
<evidence type="ECO:0000313" key="7">
    <source>
        <dbReference type="Proteomes" id="UP000481252"/>
    </source>
</evidence>
<evidence type="ECO:0000256" key="1">
    <source>
        <dbReference type="ARBA" id="ARBA00023015"/>
    </source>
</evidence>
<keyword evidence="2 4" id="KW-0238">DNA-binding</keyword>
<keyword evidence="1" id="KW-0805">Transcription regulation</keyword>
<dbReference type="SUPFAM" id="SSF48498">
    <property type="entry name" value="Tetracyclin repressor-like, C-terminal domain"/>
    <property type="match status" value="1"/>
</dbReference>
<dbReference type="Proteomes" id="UP000481252">
    <property type="component" value="Unassembled WGS sequence"/>
</dbReference>
<evidence type="ECO:0000256" key="4">
    <source>
        <dbReference type="PROSITE-ProRule" id="PRU00335"/>
    </source>
</evidence>
<feature type="domain" description="HTH tetR-type" evidence="5">
    <location>
        <begin position="14"/>
        <end position="74"/>
    </location>
</feature>
<dbReference type="RefSeq" id="WP_165119284.1">
    <property type="nucleotide sequence ID" value="NZ_JAAKZG010000007.1"/>
</dbReference>
<evidence type="ECO:0000256" key="3">
    <source>
        <dbReference type="ARBA" id="ARBA00023163"/>
    </source>
</evidence>
<dbReference type="GO" id="GO:0000976">
    <property type="term" value="F:transcription cis-regulatory region binding"/>
    <property type="evidence" value="ECO:0007669"/>
    <property type="project" value="TreeGrafter"/>
</dbReference>
<accession>A0A7C9R8S8</accession>
<dbReference type="Gene3D" id="1.10.357.10">
    <property type="entry name" value="Tetracycline Repressor, domain 2"/>
    <property type="match status" value="1"/>
</dbReference>
<evidence type="ECO:0000259" key="5">
    <source>
        <dbReference type="PROSITE" id="PS50977"/>
    </source>
</evidence>
<name>A0A7C9R8S8_9HYPH</name>
<dbReference type="SUPFAM" id="SSF46689">
    <property type="entry name" value="Homeodomain-like"/>
    <property type="match status" value="1"/>
</dbReference>
<reference evidence="6 7" key="1">
    <citation type="submission" date="2020-02" db="EMBL/GenBank/DDBJ databases">
        <title>Genome sequence of the type strain CGMCC 1.15528 of Mesorhizobium zhangyense.</title>
        <authorList>
            <person name="Gao J."/>
            <person name="Sun J."/>
        </authorList>
    </citation>
    <scope>NUCLEOTIDE SEQUENCE [LARGE SCALE GENOMIC DNA]</scope>
    <source>
        <strain evidence="6 7">CGMCC 1.15528</strain>
    </source>
</reference>
<dbReference type="GO" id="GO:0003700">
    <property type="term" value="F:DNA-binding transcription factor activity"/>
    <property type="evidence" value="ECO:0007669"/>
    <property type="project" value="TreeGrafter"/>
</dbReference>
<feature type="DNA-binding region" description="H-T-H motif" evidence="4">
    <location>
        <begin position="37"/>
        <end position="56"/>
    </location>
</feature>
<gene>
    <name evidence="6" type="ORF">G6N74_17750</name>
</gene>
<dbReference type="InterPro" id="IPR001647">
    <property type="entry name" value="HTH_TetR"/>
</dbReference>
<dbReference type="PRINTS" id="PR00455">
    <property type="entry name" value="HTHTETR"/>
</dbReference>
<dbReference type="PANTHER" id="PTHR30055">
    <property type="entry name" value="HTH-TYPE TRANSCRIPTIONAL REGULATOR RUTR"/>
    <property type="match status" value="1"/>
</dbReference>
<protein>
    <submittedName>
        <fullName evidence="6">TetR/AcrR family transcriptional regulator</fullName>
    </submittedName>
</protein>
<dbReference type="Pfam" id="PF00440">
    <property type="entry name" value="TetR_N"/>
    <property type="match status" value="1"/>
</dbReference>